<proteinExistence type="inferred from homology"/>
<evidence type="ECO:0000256" key="4">
    <source>
        <dbReference type="ARBA" id="ARBA00022827"/>
    </source>
</evidence>
<dbReference type="SUPFAM" id="SSF54373">
    <property type="entry name" value="FAD-linked reductases, C-terminal domain"/>
    <property type="match status" value="1"/>
</dbReference>
<sequence length="529" mass="56836">MYDYIIVGAGAAGCVLADRLTEDPAVQVLLVEYGGRDRNPMLSIPKGFYFTLQSSRYCYHYPTQPVGPGKIAESWTRGKVQGGSTSINGMMYIRGAQPDYDAIARRGNPGWAWSDMLPVFRAMEDHGLGASELRGAGGPVGVTISEQNEQVCAAILGAAQRMGLRHAADFNEDDSERIGFTPSTIRNGVRVSAASAFLRPAAKRPNLTVLTGRRVGHLLFDGTRVVGVRARGRSTYRDYTARREVLVAAGTIETPLLLERSGIGRADVLAGAGVVLRVESPNVGERVIEQRGVKLQVRLKGRIGLTHTLNTVPKQGLQGARYLVTRGGPIATAGYDLVCAFRSSAGLARPDIQGIWMPMALNTAADRMKLAKYSGATFVGYPIRPTTRSSVHLGGPSPEDPPLIRPRYVETDEDRAATARILDWGREMVAQDPLAELVESEDQPGPAISTAEQVVRLAQDSPLGIYHAIGSAAMGPNADDVVDGRLRVRGVEGLRIIDASVFAEQPAGNTAAPTMALAWRAADLIRQES</sequence>
<accession>A0ABN2MVJ1</accession>
<organism evidence="6 7">
    <name type="scientific">Pseudonocardia ailaonensis</name>
    <dbReference type="NCBI Taxonomy" id="367279"/>
    <lineage>
        <taxon>Bacteria</taxon>
        <taxon>Bacillati</taxon>
        <taxon>Actinomycetota</taxon>
        <taxon>Actinomycetes</taxon>
        <taxon>Pseudonocardiales</taxon>
        <taxon>Pseudonocardiaceae</taxon>
        <taxon>Pseudonocardia</taxon>
    </lineage>
</organism>
<name>A0ABN2MVJ1_9PSEU</name>
<evidence type="ECO:0000313" key="7">
    <source>
        <dbReference type="Proteomes" id="UP001500449"/>
    </source>
</evidence>
<evidence type="ECO:0000313" key="6">
    <source>
        <dbReference type="EMBL" id="GAA1838602.1"/>
    </source>
</evidence>
<keyword evidence="3" id="KW-0285">Flavoprotein</keyword>
<dbReference type="Pfam" id="PF05199">
    <property type="entry name" value="GMC_oxred_C"/>
    <property type="match status" value="1"/>
</dbReference>
<evidence type="ECO:0000256" key="3">
    <source>
        <dbReference type="ARBA" id="ARBA00022630"/>
    </source>
</evidence>
<reference evidence="6 7" key="1">
    <citation type="journal article" date="2019" name="Int. J. Syst. Evol. Microbiol.">
        <title>The Global Catalogue of Microorganisms (GCM) 10K type strain sequencing project: providing services to taxonomists for standard genome sequencing and annotation.</title>
        <authorList>
            <consortium name="The Broad Institute Genomics Platform"/>
            <consortium name="The Broad Institute Genome Sequencing Center for Infectious Disease"/>
            <person name="Wu L."/>
            <person name="Ma J."/>
        </authorList>
    </citation>
    <scope>NUCLEOTIDE SEQUENCE [LARGE SCALE GENOMIC DNA]</scope>
    <source>
        <strain evidence="6 7">JCM 16009</strain>
    </source>
</reference>
<dbReference type="PIRSF" id="PIRSF000137">
    <property type="entry name" value="Alcohol_oxidase"/>
    <property type="match status" value="1"/>
</dbReference>
<dbReference type="InterPro" id="IPR012132">
    <property type="entry name" value="GMC_OxRdtase"/>
</dbReference>
<comment type="cofactor">
    <cofactor evidence="1">
        <name>FAD</name>
        <dbReference type="ChEBI" id="CHEBI:57692"/>
    </cofactor>
</comment>
<dbReference type="Gene3D" id="3.50.50.60">
    <property type="entry name" value="FAD/NAD(P)-binding domain"/>
    <property type="match status" value="1"/>
</dbReference>
<evidence type="ECO:0000256" key="1">
    <source>
        <dbReference type="ARBA" id="ARBA00001974"/>
    </source>
</evidence>
<comment type="caution">
    <text evidence="6">The sequence shown here is derived from an EMBL/GenBank/DDBJ whole genome shotgun (WGS) entry which is preliminary data.</text>
</comment>
<dbReference type="InterPro" id="IPR007867">
    <property type="entry name" value="GMC_OxRtase_C"/>
</dbReference>
<dbReference type="Pfam" id="PF00732">
    <property type="entry name" value="GMC_oxred_N"/>
    <property type="match status" value="1"/>
</dbReference>
<dbReference type="PANTHER" id="PTHR11552:SF147">
    <property type="entry name" value="CHOLINE DEHYDROGENASE, MITOCHONDRIAL"/>
    <property type="match status" value="1"/>
</dbReference>
<dbReference type="InterPro" id="IPR036188">
    <property type="entry name" value="FAD/NAD-bd_sf"/>
</dbReference>
<comment type="similarity">
    <text evidence="2">Belongs to the GMC oxidoreductase family.</text>
</comment>
<keyword evidence="7" id="KW-1185">Reference proteome</keyword>
<dbReference type="SUPFAM" id="SSF51905">
    <property type="entry name" value="FAD/NAD(P)-binding domain"/>
    <property type="match status" value="1"/>
</dbReference>
<feature type="domain" description="Glucose-methanol-choline oxidoreductase N-terminal" evidence="5">
    <location>
        <begin position="250"/>
        <end position="264"/>
    </location>
</feature>
<evidence type="ECO:0000256" key="2">
    <source>
        <dbReference type="ARBA" id="ARBA00010790"/>
    </source>
</evidence>
<dbReference type="RefSeq" id="WP_344414223.1">
    <property type="nucleotide sequence ID" value="NZ_BAAAQK010000004.1"/>
</dbReference>
<protein>
    <submittedName>
        <fullName evidence="6">GMC family oxidoreductase N-terminal domain-containing protein</fullName>
    </submittedName>
</protein>
<keyword evidence="4" id="KW-0274">FAD</keyword>
<dbReference type="PROSITE" id="PS00624">
    <property type="entry name" value="GMC_OXRED_2"/>
    <property type="match status" value="1"/>
</dbReference>
<dbReference type="PANTHER" id="PTHR11552">
    <property type="entry name" value="GLUCOSE-METHANOL-CHOLINE GMC OXIDOREDUCTASE"/>
    <property type="match status" value="1"/>
</dbReference>
<dbReference type="EMBL" id="BAAAQK010000004">
    <property type="protein sequence ID" value="GAA1838602.1"/>
    <property type="molecule type" value="Genomic_DNA"/>
</dbReference>
<dbReference type="Proteomes" id="UP001500449">
    <property type="component" value="Unassembled WGS sequence"/>
</dbReference>
<dbReference type="InterPro" id="IPR000172">
    <property type="entry name" value="GMC_OxRdtase_N"/>
</dbReference>
<evidence type="ECO:0000259" key="5">
    <source>
        <dbReference type="PROSITE" id="PS00624"/>
    </source>
</evidence>
<gene>
    <name evidence="6" type="ORF">GCM10009836_17050</name>
</gene>
<dbReference type="Gene3D" id="3.30.560.10">
    <property type="entry name" value="Glucose Oxidase, domain 3"/>
    <property type="match status" value="1"/>
</dbReference>